<gene>
    <name evidence="1" type="ORF">DPEC_G00204360</name>
</gene>
<evidence type="ECO:0000313" key="2">
    <source>
        <dbReference type="Proteomes" id="UP001157502"/>
    </source>
</evidence>
<dbReference type="EMBL" id="CM055743">
    <property type="protein sequence ID" value="KAJ8000393.1"/>
    <property type="molecule type" value="Genomic_DNA"/>
</dbReference>
<accession>A0ACC2G9V0</accession>
<proteinExistence type="predicted"/>
<comment type="caution">
    <text evidence="1">The sequence shown here is derived from an EMBL/GenBank/DDBJ whole genome shotgun (WGS) entry which is preliminary data.</text>
</comment>
<dbReference type="Proteomes" id="UP001157502">
    <property type="component" value="Chromosome 16"/>
</dbReference>
<sequence length="845" mass="94724">MDAEQEKRGVKMDLRELLAGGGSFTEIRASEILIIKPLAGTEDCRSGCLKGTDRKGDGKREREGKCNKDGRKACERELEKEVKWTKKKKDKEREKYQPWTQASSEKMERKFDMDDVLHSERGVRVSELLSKFGEHTKKHPKLPSRSKSSECFIRTGRFRGTSGLGEEDFTGEENNLGIRGVPKRSFSFSDREKCAIENGIKDEKNHEKVVERTYSDRRVAPWRKVMERRCSERGEVPGGCPSDKAQARKLRGGCIKVDREVKNKEASFARRVSIKHDGREKPVEMDVMRVKEESVSWMERPKSTEREVVIARQTESQMCEGTTSVFRRGSDGRDSITSVGIPPTLLDIHIPTTVFYGVGETPEKKKPSLLSEDEDQSCKGGKDVERRDSWRIGKPLSRIESLREKIRQEEDKLRNMDDVATSGDEEDVPEGMEKAVTRWARRALSSDRCEEGERGSQIERERQRQESSAPQTIQTQEVSVLKAGPQLPVPLLFSQAVKEEEETIAVSNVNWFSSHTIEGEDPTKHVVEDLRCENSLTRKQDTRSRGGGGDQGEEKTSEEEHRQHYFPRSRSTSPLNSISPSPPHLHSLTEMSRIYNLKPVGSRTAVCLTEKTTDRPIPLPTTKVQSQTCAAHKEPCSPERTVGRLKQKQMWVGGVALGSKTLTSEENAGLKTVQRQFTIRSASGNKQVKRGTTITITPRKPIVVVAMETVAVSSGPPAKTSAQAQLPVLTEVVETGKKRYPTVEEIQVIGGYQNLDKSCLVKSPKGSRKEVKVCFDEAQLEQVCEYPSESSLLSSTPSLPSQEKASEDKVPEDGEEERGAFVSRSRNAGASAGLRVLRVDESCHR</sequence>
<protein>
    <submittedName>
        <fullName evidence="1">Uncharacterized protein</fullName>
    </submittedName>
</protein>
<organism evidence="1 2">
    <name type="scientific">Dallia pectoralis</name>
    <name type="common">Alaska blackfish</name>
    <dbReference type="NCBI Taxonomy" id="75939"/>
    <lineage>
        <taxon>Eukaryota</taxon>
        <taxon>Metazoa</taxon>
        <taxon>Chordata</taxon>
        <taxon>Craniata</taxon>
        <taxon>Vertebrata</taxon>
        <taxon>Euteleostomi</taxon>
        <taxon>Actinopterygii</taxon>
        <taxon>Neopterygii</taxon>
        <taxon>Teleostei</taxon>
        <taxon>Protacanthopterygii</taxon>
        <taxon>Esociformes</taxon>
        <taxon>Umbridae</taxon>
        <taxon>Dallia</taxon>
    </lineage>
</organism>
<keyword evidence="2" id="KW-1185">Reference proteome</keyword>
<name>A0ACC2G9V0_DALPE</name>
<reference evidence="1" key="1">
    <citation type="submission" date="2021-05" db="EMBL/GenBank/DDBJ databases">
        <authorList>
            <person name="Pan Q."/>
            <person name="Jouanno E."/>
            <person name="Zahm M."/>
            <person name="Klopp C."/>
            <person name="Cabau C."/>
            <person name="Louis A."/>
            <person name="Berthelot C."/>
            <person name="Parey E."/>
            <person name="Roest Crollius H."/>
            <person name="Montfort J."/>
            <person name="Robinson-Rechavi M."/>
            <person name="Bouchez O."/>
            <person name="Lampietro C."/>
            <person name="Lopez Roques C."/>
            <person name="Donnadieu C."/>
            <person name="Postlethwait J."/>
            <person name="Bobe J."/>
            <person name="Dillon D."/>
            <person name="Chandos A."/>
            <person name="von Hippel F."/>
            <person name="Guiguen Y."/>
        </authorList>
    </citation>
    <scope>NUCLEOTIDE SEQUENCE</scope>
    <source>
        <strain evidence="1">YG-Jan2019</strain>
    </source>
</reference>
<evidence type="ECO:0000313" key="1">
    <source>
        <dbReference type="EMBL" id="KAJ8000393.1"/>
    </source>
</evidence>